<dbReference type="AlphaFoldDB" id="A0A4Q2IWI6"/>
<reference evidence="2 3" key="1">
    <citation type="submission" date="2019-01" db="EMBL/GenBank/DDBJ databases">
        <title>Sphingomonas mucosissima sp. nov. and Sphingomonas desiccabilis sp. nov., from biological soil crusts in the Colorado Plateau, USA.</title>
        <authorList>
            <person name="Zhu D."/>
        </authorList>
    </citation>
    <scope>NUCLEOTIDE SEQUENCE [LARGE SCALE GENOMIC DNA]</scope>
    <source>
        <strain evidence="2 3">CP1D</strain>
    </source>
</reference>
<dbReference type="PANTHER" id="PTHR36151:SF3">
    <property type="entry name" value="ER-BOUND OXYGENASE MPAB_MPAB'_RUBBER OXYGENASE CATALYTIC DOMAIN-CONTAINING PROTEIN"/>
    <property type="match status" value="1"/>
</dbReference>
<sequence>MTAATLSLPLPLQRRLERESASLFGGDGMPQIDFSHPAGEPALAAADSVSWRVFKNPVSLFIGGVAAVLLELGEPRVRSGVWEHSSFRSDPVTRLRRTGLAAMVTVYAPASAAEAMITGVGRQHARVRGATREGQAYAAMDPELLDWVQATASFGFLNAYHRFVHPLAPAERDRFWREAQPGARLFGATGTADSEAGWEVMLAAMLPKLRAAPEIREFLAILRDAPAFPRALRPMQRLLLRAAIDLLPASAREVLELGPEAGLSRGGARLVRAAGMVADRLVIRSAPPAQACRRMGLPAEWLYRAA</sequence>
<dbReference type="EMBL" id="SDPT01000001">
    <property type="protein sequence ID" value="RXZ34796.1"/>
    <property type="molecule type" value="Genomic_DNA"/>
</dbReference>
<feature type="domain" description="ER-bound oxygenase mpaB/mpaB'/Rubber oxygenase catalytic" evidence="1">
    <location>
        <begin position="51"/>
        <end position="273"/>
    </location>
</feature>
<keyword evidence="3" id="KW-1185">Reference proteome</keyword>
<dbReference type="RefSeq" id="WP_129340578.1">
    <property type="nucleotide sequence ID" value="NZ_JACIDD010000001.1"/>
</dbReference>
<organism evidence="2 3">
    <name type="scientific">Sphingomonas desiccabilis</name>
    <dbReference type="NCBI Taxonomy" id="429134"/>
    <lineage>
        <taxon>Bacteria</taxon>
        <taxon>Pseudomonadati</taxon>
        <taxon>Pseudomonadota</taxon>
        <taxon>Alphaproteobacteria</taxon>
        <taxon>Sphingomonadales</taxon>
        <taxon>Sphingomonadaceae</taxon>
        <taxon>Sphingomonas</taxon>
    </lineage>
</organism>
<evidence type="ECO:0000313" key="2">
    <source>
        <dbReference type="EMBL" id="RXZ34796.1"/>
    </source>
</evidence>
<protein>
    <submittedName>
        <fullName evidence="2">DUF2236 domain-containing protein</fullName>
    </submittedName>
</protein>
<dbReference type="Proteomes" id="UP000292347">
    <property type="component" value="Unassembled WGS sequence"/>
</dbReference>
<proteinExistence type="predicted"/>
<evidence type="ECO:0000259" key="1">
    <source>
        <dbReference type="Pfam" id="PF09995"/>
    </source>
</evidence>
<comment type="caution">
    <text evidence="2">The sequence shown here is derived from an EMBL/GenBank/DDBJ whole genome shotgun (WGS) entry which is preliminary data.</text>
</comment>
<accession>A0A4Q2IWI6</accession>
<dbReference type="Pfam" id="PF09995">
    <property type="entry name" value="MPAB_Lcp_cat"/>
    <property type="match status" value="1"/>
</dbReference>
<dbReference type="InterPro" id="IPR018713">
    <property type="entry name" value="MPAB/Lcp_cat_dom"/>
</dbReference>
<dbReference type="PANTHER" id="PTHR36151">
    <property type="entry name" value="BLR2777 PROTEIN"/>
    <property type="match status" value="1"/>
</dbReference>
<name>A0A4Q2IWI6_9SPHN</name>
<evidence type="ECO:0000313" key="3">
    <source>
        <dbReference type="Proteomes" id="UP000292347"/>
    </source>
</evidence>
<dbReference type="GO" id="GO:0016491">
    <property type="term" value="F:oxidoreductase activity"/>
    <property type="evidence" value="ECO:0007669"/>
    <property type="project" value="InterPro"/>
</dbReference>
<dbReference type="OrthoDB" id="108890at2"/>
<gene>
    <name evidence="2" type="ORF">EO081_03825</name>
</gene>